<feature type="compositionally biased region" description="Low complexity" evidence="6">
    <location>
        <begin position="99"/>
        <end position="116"/>
    </location>
</feature>
<keyword evidence="9" id="KW-1185">Reference proteome</keyword>
<keyword evidence="4" id="KW-0472">Membrane</keyword>
<evidence type="ECO:0000256" key="3">
    <source>
        <dbReference type="ARBA" id="ARBA00023054"/>
    </source>
</evidence>
<dbReference type="Proteomes" id="UP001066276">
    <property type="component" value="Chromosome 5"/>
</dbReference>
<evidence type="ECO:0000256" key="2">
    <source>
        <dbReference type="ARBA" id="ARBA00022553"/>
    </source>
</evidence>
<feature type="domain" description="SOGA coiled-coil" evidence="7">
    <location>
        <begin position="420"/>
        <end position="514"/>
    </location>
</feature>
<reference evidence="8" key="1">
    <citation type="journal article" date="2022" name="bioRxiv">
        <title>Sequencing and chromosome-scale assembly of the giantPleurodeles waltlgenome.</title>
        <authorList>
            <person name="Brown T."/>
            <person name="Elewa A."/>
            <person name="Iarovenko S."/>
            <person name="Subramanian E."/>
            <person name="Araus A.J."/>
            <person name="Petzold A."/>
            <person name="Susuki M."/>
            <person name="Suzuki K.-i.T."/>
            <person name="Hayashi T."/>
            <person name="Toyoda A."/>
            <person name="Oliveira C."/>
            <person name="Osipova E."/>
            <person name="Leigh N.D."/>
            <person name="Simon A."/>
            <person name="Yun M.H."/>
        </authorList>
    </citation>
    <scope>NUCLEOTIDE SEQUENCE</scope>
    <source>
        <strain evidence="8">20211129_DDA</strain>
        <tissue evidence="8">Liver</tissue>
    </source>
</reference>
<evidence type="ECO:0000256" key="5">
    <source>
        <dbReference type="SAM" id="Coils"/>
    </source>
</evidence>
<feature type="region of interest" description="Disordered" evidence="6">
    <location>
        <begin position="1"/>
        <end position="193"/>
    </location>
</feature>
<dbReference type="GO" id="GO:0010506">
    <property type="term" value="P:regulation of autophagy"/>
    <property type="evidence" value="ECO:0007669"/>
    <property type="project" value="InterPro"/>
</dbReference>
<dbReference type="PANTHER" id="PTHR15742:SF2">
    <property type="entry name" value="PROTEIN SOGA3"/>
    <property type="match status" value="1"/>
</dbReference>
<keyword evidence="2" id="KW-0597">Phosphoprotein</keyword>
<comment type="caution">
    <text evidence="8">The sequence shown here is derived from an EMBL/GenBank/DDBJ whole genome shotgun (WGS) entry which is preliminary data.</text>
</comment>
<dbReference type="Pfam" id="PF11365">
    <property type="entry name" value="SOGA"/>
    <property type="match status" value="2"/>
</dbReference>
<organism evidence="8 9">
    <name type="scientific">Pleurodeles waltl</name>
    <name type="common">Iberian ribbed newt</name>
    <dbReference type="NCBI Taxonomy" id="8319"/>
    <lineage>
        <taxon>Eukaryota</taxon>
        <taxon>Metazoa</taxon>
        <taxon>Chordata</taxon>
        <taxon>Craniata</taxon>
        <taxon>Vertebrata</taxon>
        <taxon>Euteleostomi</taxon>
        <taxon>Amphibia</taxon>
        <taxon>Batrachia</taxon>
        <taxon>Caudata</taxon>
        <taxon>Salamandroidea</taxon>
        <taxon>Salamandridae</taxon>
        <taxon>Pleurodelinae</taxon>
        <taxon>Pleurodeles</taxon>
    </lineage>
</organism>
<feature type="region of interest" description="Disordered" evidence="6">
    <location>
        <begin position="396"/>
        <end position="424"/>
    </location>
</feature>
<feature type="compositionally biased region" description="Basic and acidic residues" evidence="6">
    <location>
        <begin position="396"/>
        <end position="412"/>
    </location>
</feature>
<feature type="compositionally biased region" description="Polar residues" evidence="6">
    <location>
        <begin position="45"/>
        <end position="54"/>
    </location>
</feature>
<evidence type="ECO:0000313" key="9">
    <source>
        <dbReference type="Proteomes" id="UP001066276"/>
    </source>
</evidence>
<feature type="compositionally biased region" description="Basic and acidic residues" evidence="6">
    <location>
        <begin position="128"/>
        <end position="151"/>
    </location>
</feature>
<sequence>MSLPPAGGGGAEPRLHPEGSSSRKQRAPSPAKTSVGSGGRESPSRRQATASSRPLTIPRGSGKQVQALSSSSRPSRALPGLPQQGVTPRPTQAQGAVQGRGSAEAQGSAGAELEGQPAHPDPVVASHSRADPRRPDPRGQSEEGPLEEGKGEAAGSGASPKAWKQRGNPGTQGEGSSTGKGTPQQQQGAVGGGYWKEGCLQSELIQFHLKKGLAAGGMLPKGAGPEPHEGVAAPSGAAPDTPSPSLQELQLQEEVEKLQEENENLKCEIEEMRTEMDEMRDSFFEEDACQLQEMRHDLERANKNCRILQYRLRKAERKRLRYAQTGEIDGELLRSIEQDLKVAKDVSVRLHHELENVEEKRTKTEEENEKLRQQLIEVEITKQALQNELERVKELSLKRRGSKDSQKSEKKSQQTPPEEDSDDLKCQLQFVKEEATLMRKKMAKIDKEKDRIEHELQKYRSFYGDLDSPLPKGEAGGPPTTREAELKLRLRLVEEEANILGRKIVELEVENRGLKAELDDLRGDDYSGNTNPLLGEQNESLSEMRQHLQLVEDEAELLRRNLSDMEEQNKRITAEMNKYKYKSASHDSSRHTDSAKMEALQEELKAARMQINELSGKVMQLQYENRVLMSNMQRYDLASHLGIRGSPRDSDAESDTGKKESDDDSRPPHRKREGPIGGESDSEEVRNIRCLTPTRSFYPPTSGWQKNYAERQQMKDIRSEAERLGKTIDRLISDTSTIITEARIYVANGDLFGLMDEEDEGSRIREHELLYRINAQMKAFRKELQSFIDRLEIPKSSDDQTADDSLSVSQLGRRPPQTADCRYSAQLQMMKMKRLEHSKALVSRQKKVLLDAN</sequence>
<evidence type="ECO:0000313" key="8">
    <source>
        <dbReference type="EMBL" id="KAJ1153464.1"/>
    </source>
</evidence>
<dbReference type="AlphaFoldDB" id="A0AAV7RKZ8"/>
<feature type="compositionally biased region" description="Polar residues" evidence="6">
    <location>
        <begin position="179"/>
        <end position="188"/>
    </location>
</feature>
<feature type="compositionally biased region" description="Polar residues" evidence="6">
    <location>
        <begin position="84"/>
        <end position="95"/>
    </location>
</feature>
<feature type="region of interest" description="Disordered" evidence="6">
    <location>
        <begin position="215"/>
        <end position="247"/>
    </location>
</feature>
<dbReference type="EMBL" id="JANPWB010000009">
    <property type="protein sequence ID" value="KAJ1153464.1"/>
    <property type="molecule type" value="Genomic_DNA"/>
</dbReference>
<feature type="coiled-coil region" evidence="5">
    <location>
        <begin position="248"/>
        <end position="318"/>
    </location>
</feature>
<dbReference type="InterPro" id="IPR049885">
    <property type="entry name" value="MTCL1-3"/>
</dbReference>
<evidence type="ECO:0000256" key="1">
    <source>
        <dbReference type="ARBA" id="ARBA00004370"/>
    </source>
</evidence>
<dbReference type="GO" id="GO:0016020">
    <property type="term" value="C:membrane"/>
    <property type="evidence" value="ECO:0007669"/>
    <property type="project" value="UniProtKB-SubCell"/>
</dbReference>
<feature type="domain" description="SOGA coiled-coil" evidence="7">
    <location>
        <begin position="540"/>
        <end position="628"/>
    </location>
</feature>
<protein>
    <recommendedName>
        <fullName evidence="7">SOGA coiled-coil domain-containing protein</fullName>
    </recommendedName>
</protein>
<feature type="compositionally biased region" description="Gly residues" evidence="6">
    <location>
        <begin position="1"/>
        <end position="11"/>
    </location>
</feature>
<evidence type="ECO:0000259" key="7">
    <source>
        <dbReference type="Pfam" id="PF11365"/>
    </source>
</evidence>
<accession>A0AAV7RKZ8</accession>
<gene>
    <name evidence="8" type="ORF">NDU88_006223</name>
</gene>
<dbReference type="PANTHER" id="PTHR15742">
    <property type="entry name" value="GIRDIN"/>
    <property type="match status" value="1"/>
</dbReference>
<keyword evidence="3 5" id="KW-0175">Coiled coil</keyword>
<feature type="compositionally biased region" description="Basic and acidic residues" evidence="6">
    <location>
        <begin position="646"/>
        <end position="667"/>
    </location>
</feature>
<proteinExistence type="predicted"/>
<feature type="region of interest" description="Disordered" evidence="6">
    <location>
        <begin position="642"/>
        <end position="685"/>
    </location>
</feature>
<feature type="compositionally biased region" description="Low complexity" evidence="6">
    <location>
        <begin position="67"/>
        <end position="79"/>
    </location>
</feature>
<comment type="subcellular location">
    <subcellularLocation>
        <location evidence="1">Membrane</location>
    </subcellularLocation>
</comment>
<evidence type="ECO:0000256" key="4">
    <source>
        <dbReference type="ARBA" id="ARBA00023136"/>
    </source>
</evidence>
<evidence type="ECO:0000256" key="6">
    <source>
        <dbReference type="SAM" id="MobiDB-lite"/>
    </source>
</evidence>
<feature type="coiled-coil region" evidence="5">
    <location>
        <begin position="490"/>
        <end position="624"/>
    </location>
</feature>
<dbReference type="InterPro" id="IPR027881">
    <property type="entry name" value="SOGA_CC"/>
</dbReference>
<dbReference type="GO" id="GO:0005615">
    <property type="term" value="C:extracellular space"/>
    <property type="evidence" value="ECO:0007669"/>
    <property type="project" value="InterPro"/>
</dbReference>
<feature type="compositionally biased region" description="Low complexity" evidence="6">
    <location>
        <begin position="153"/>
        <end position="162"/>
    </location>
</feature>
<feature type="region of interest" description="Disordered" evidence="6">
    <location>
        <begin position="796"/>
        <end position="818"/>
    </location>
</feature>
<name>A0AAV7RKZ8_PLEWA</name>